<keyword evidence="2" id="KW-1185">Reference proteome</keyword>
<evidence type="ECO:0000313" key="2">
    <source>
        <dbReference type="Proteomes" id="UP000008311"/>
    </source>
</evidence>
<proteinExistence type="predicted"/>
<sequence>MPALLDVKERWAEHSSGHQALAAARQAGHHADGVVELRLRVAGVHHEAQARL</sequence>
<dbReference type="Proteomes" id="UP000008311">
    <property type="component" value="Unassembled WGS sequence"/>
</dbReference>
<gene>
    <name evidence="1" type="ORF">RCOM_1910430</name>
</gene>
<reference evidence="2" key="1">
    <citation type="journal article" date="2010" name="Nat. Biotechnol.">
        <title>Draft genome sequence of the oilseed species Ricinus communis.</title>
        <authorList>
            <person name="Chan A.P."/>
            <person name="Crabtree J."/>
            <person name="Zhao Q."/>
            <person name="Lorenzi H."/>
            <person name="Orvis J."/>
            <person name="Puiu D."/>
            <person name="Melake-Berhan A."/>
            <person name="Jones K.M."/>
            <person name="Redman J."/>
            <person name="Chen G."/>
            <person name="Cahoon E.B."/>
            <person name="Gedil M."/>
            <person name="Stanke M."/>
            <person name="Haas B.J."/>
            <person name="Wortman J.R."/>
            <person name="Fraser-Liggett C.M."/>
            <person name="Ravel J."/>
            <person name="Rabinowicz P.D."/>
        </authorList>
    </citation>
    <scope>NUCLEOTIDE SEQUENCE [LARGE SCALE GENOMIC DNA]</scope>
    <source>
        <strain evidence="2">cv. Hale</strain>
    </source>
</reference>
<dbReference type="AlphaFoldDB" id="B9THM9"/>
<dbReference type="EMBL" id="EQ981686">
    <property type="protein sequence ID" value="EEF24636.1"/>
    <property type="molecule type" value="Genomic_DNA"/>
</dbReference>
<name>B9THM9_RICCO</name>
<dbReference type="InParanoid" id="B9THM9"/>
<protein>
    <submittedName>
        <fullName evidence="1">Uncharacterized protein</fullName>
    </submittedName>
</protein>
<organism evidence="1 2">
    <name type="scientific">Ricinus communis</name>
    <name type="common">Castor bean</name>
    <dbReference type="NCBI Taxonomy" id="3988"/>
    <lineage>
        <taxon>Eukaryota</taxon>
        <taxon>Viridiplantae</taxon>
        <taxon>Streptophyta</taxon>
        <taxon>Embryophyta</taxon>
        <taxon>Tracheophyta</taxon>
        <taxon>Spermatophyta</taxon>
        <taxon>Magnoliopsida</taxon>
        <taxon>eudicotyledons</taxon>
        <taxon>Gunneridae</taxon>
        <taxon>Pentapetalae</taxon>
        <taxon>rosids</taxon>
        <taxon>fabids</taxon>
        <taxon>Malpighiales</taxon>
        <taxon>Euphorbiaceae</taxon>
        <taxon>Acalyphoideae</taxon>
        <taxon>Acalypheae</taxon>
        <taxon>Ricinus</taxon>
    </lineage>
</organism>
<evidence type="ECO:0000313" key="1">
    <source>
        <dbReference type="EMBL" id="EEF24636.1"/>
    </source>
</evidence>
<feature type="non-terminal residue" evidence="1">
    <location>
        <position position="52"/>
    </location>
</feature>
<accession>B9THM9</accession>